<comment type="caution">
    <text evidence="1">The sequence shown here is derived from an EMBL/GenBank/DDBJ whole genome shotgun (WGS) entry which is preliminary data.</text>
</comment>
<proteinExistence type="predicted"/>
<dbReference type="AlphaFoldDB" id="A0A8S1HB59"/>
<keyword evidence="2" id="KW-1185">Reference proteome</keyword>
<gene>
    <name evidence="1" type="ORF">CAUJ_LOCUS6329</name>
</gene>
<dbReference type="Proteomes" id="UP000835052">
    <property type="component" value="Unassembled WGS sequence"/>
</dbReference>
<name>A0A8S1HB59_9PELO</name>
<dbReference type="EMBL" id="CAJGYM010000015">
    <property type="protein sequence ID" value="CAD6190410.1"/>
    <property type="molecule type" value="Genomic_DNA"/>
</dbReference>
<organism evidence="1 2">
    <name type="scientific">Caenorhabditis auriculariae</name>
    <dbReference type="NCBI Taxonomy" id="2777116"/>
    <lineage>
        <taxon>Eukaryota</taxon>
        <taxon>Metazoa</taxon>
        <taxon>Ecdysozoa</taxon>
        <taxon>Nematoda</taxon>
        <taxon>Chromadorea</taxon>
        <taxon>Rhabditida</taxon>
        <taxon>Rhabditina</taxon>
        <taxon>Rhabditomorpha</taxon>
        <taxon>Rhabditoidea</taxon>
        <taxon>Rhabditidae</taxon>
        <taxon>Peloderinae</taxon>
        <taxon>Caenorhabditis</taxon>
    </lineage>
</organism>
<evidence type="ECO:0000313" key="2">
    <source>
        <dbReference type="Proteomes" id="UP000835052"/>
    </source>
</evidence>
<reference evidence="1" key="1">
    <citation type="submission" date="2020-10" db="EMBL/GenBank/DDBJ databases">
        <authorList>
            <person name="Kikuchi T."/>
        </authorList>
    </citation>
    <scope>NUCLEOTIDE SEQUENCE</scope>
    <source>
        <strain evidence="1">NKZ352</strain>
    </source>
</reference>
<sequence>MTEMRDSKIVDRLTLQQFESLAKKEFEVMEQIMLQVNLLLKIRNENIEKQIIAENSRVSYSRTMSNVTEKVLSSLKVNTELSSRVKKGDYSFLEEKKSDENASVSQKEVPNEPQIDNFRPVEISVPIFTSSFGKQLTADMERKTNINLKKQVPLQESKSVVLPRRRILTPNSLNGSFLNLENEITLLEVNKLKLDFPESDGEDSDSERGAQNLLKQIEVEKRQSPIFTSRAGTELRSAVKTIKKVDENFFHAQ</sequence>
<accession>A0A8S1HB59</accession>
<protein>
    <submittedName>
        <fullName evidence="1">Uncharacterized protein</fullName>
    </submittedName>
</protein>
<evidence type="ECO:0000313" key="1">
    <source>
        <dbReference type="EMBL" id="CAD6190410.1"/>
    </source>
</evidence>